<proteinExistence type="inferred from homology"/>
<dbReference type="Gene3D" id="3.40.50.620">
    <property type="entry name" value="HUPs"/>
    <property type="match status" value="1"/>
</dbReference>
<evidence type="ECO:0000256" key="3">
    <source>
        <dbReference type="ARBA" id="ARBA00022741"/>
    </source>
</evidence>
<keyword evidence="2 7" id="KW-0436">Ligase</keyword>
<keyword evidence="11" id="KW-1185">Reference proteome</keyword>
<dbReference type="Pfam" id="PF00749">
    <property type="entry name" value="tRNA-synt_1c"/>
    <property type="match status" value="1"/>
</dbReference>
<dbReference type="SUPFAM" id="SSF52374">
    <property type="entry name" value="Nucleotidylyl transferase"/>
    <property type="match status" value="1"/>
</dbReference>
<dbReference type="InterPro" id="IPR000924">
    <property type="entry name" value="Glu/Gln-tRNA-synth"/>
</dbReference>
<dbReference type="SUPFAM" id="SSF48163">
    <property type="entry name" value="An anticodon-binding domain of class I aminoacyl-tRNA synthetases"/>
    <property type="match status" value="1"/>
</dbReference>
<keyword evidence="6 7" id="KW-0030">Aminoacyl-tRNA synthetase</keyword>
<dbReference type="Proteomes" id="UP001240643">
    <property type="component" value="Unassembled WGS sequence"/>
</dbReference>
<comment type="function">
    <text evidence="7">Catalyzes the attachment of glutamate to tRNA(Glu) in a two-step reaction: glutamate is first activated by ATP to form Glu-AMP and then transferred to the acceptor end of tRNA(Glu).</text>
</comment>
<dbReference type="InterPro" id="IPR033910">
    <property type="entry name" value="GluRS_core"/>
</dbReference>
<feature type="short sequence motif" description="'HIGH' region" evidence="7">
    <location>
        <begin position="14"/>
        <end position="24"/>
    </location>
</feature>
<evidence type="ECO:0000259" key="9">
    <source>
        <dbReference type="Pfam" id="PF19269"/>
    </source>
</evidence>
<dbReference type="EMBL" id="JAUSWO010000001">
    <property type="protein sequence ID" value="MDQ0513574.1"/>
    <property type="molecule type" value="Genomic_DNA"/>
</dbReference>
<evidence type="ECO:0000313" key="10">
    <source>
        <dbReference type="EMBL" id="MDQ0513574.1"/>
    </source>
</evidence>
<dbReference type="RefSeq" id="WP_256547729.1">
    <property type="nucleotide sequence ID" value="NZ_CP101809.1"/>
</dbReference>
<dbReference type="NCBIfam" id="TIGR00464">
    <property type="entry name" value="gltX_bact"/>
    <property type="match status" value="1"/>
</dbReference>
<comment type="subunit">
    <text evidence="7">Monomer.</text>
</comment>
<comment type="subcellular location">
    <subcellularLocation>
        <location evidence="7">Cytoplasm</location>
    </subcellularLocation>
</comment>
<dbReference type="InterPro" id="IPR045462">
    <property type="entry name" value="aa-tRNA-synth_I_cd-bd"/>
</dbReference>
<comment type="caution">
    <text evidence="10">The sequence shown here is derived from an EMBL/GenBank/DDBJ whole genome shotgun (WGS) entry which is preliminary data.</text>
</comment>
<organism evidence="10 11">
    <name type="scientific">Mycoplasmoides fastidiosum</name>
    <dbReference type="NCBI Taxonomy" id="92758"/>
    <lineage>
        <taxon>Bacteria</taxon>
        <taxon>Bacillati</taxon>
        <taxon>Mycoplasmatota</taxon>
        <taxon>Mycoplasmoidales</taxon>
        <taxon>Mycoplasmoidaceae</taxon>
        <taxon>Mycoplasmoides</taxon>
    </lineage>
</organism>
<dbReference type="Gene3D" id="1.10.10.350">
    <property type="match status" value="1"/>
</dbReference>
<evidence type="ECO:0000256" key="5">
    <source>
        <dbReference type="ARBA" id="ARBA00022917"/>
    </source>
</evidence>
<dbReference type="EC" id="6.1.1.17" evidence="7"/>
<keyword evidence="3 7" id="KW-0547">Nucleotide-binding</keyword>
<feature type="short sequence motif" description="'KMSKS' region" evidence="7">
    <location>
        <begin position="256"/>
        <end position="260"/>
    </location>
</feature>
<dbReference type="InterPro" id="IPR049940">
    <property type="entry name" value="GluQ/Sye"/>
</dbReference>
<dbReference type="InterPro" id="IPR004527">
    <property type="entry name" value="Glu-tRNA-ligase_bac/mito"/>
</dbReference>
<keyword evidence="7" id="KW-0963">Cytoplasm</keyword>
<name>A0ABU0LXX4_9BACT</name>
<gene>
    <name evidence="7" type="primary">gltX</name>
    <name evidence="10" type="ORF">J2Z62_000012</name>
</gene>
<dbReference type="PRINTS" id="PR00987">
    <property type="entry name" value="TRNASYNTHGLU"/>
</dbReference>
<keyword evidence="5 7" id="KW-0648">Protein biosynthesis</keyword>
<evidence type="ECO:0000256" key="6">
    <source>
        <dbReference type="ARBA" id="ARBA00023146"/>
    </source>
</evidence>
<dbReference type="InterPro" id="IPR001412">
    <property type="entry name" value="aa-tRNA-synth_I_CS"/>
</dbReference>
<feature type="domain" description="Aminoacyl-tRNA synthetase class I anticodon-binding" evidence="9">
    <location>
        <begin position="357"/>
        <end position="481"/>
    </location>
</feature>
<comment type="similarity">
    <text evidence="1 7">Belongs to the class-I aminoacyl-tRNA synthetase family. Glutamate--tRNA ligase type 1 subfamily.</text>
</comment>
<feature type="domain" description="Glutamyl/glutaminyl-tRNA synthetase class Ib catalytic" evidence="8">
    <location>
        <begin position="8"/>
        <end position="327"/>
    </location>
</feature>
<dbReference type="CDD" id="cd00808">
    <property type="entry name" value="GluRS_core"/>
    <property type="match status" value="1"/>
</dbReference>
<comment type="catalytic activity">
    <reaction evidence="7">
        <text>tRNA(Glu) + L-glutamate + ATP = L-glutamyl-tRNA(Glu) + AMP + diphosphate</text>
        <dbReference type="Rhea" id="RHEA:23540"/>
        <dbReference type="Rhea" id="RHEA-COMP:9663"/>
        <dbReference type="Rhea" id="RHEA-COMP:9680"/>
        <dbReference type="ChEBI" id="CHEBI:29985"/>
        <dbReference type="ChEBI" id="CHEBI:30616"/>
        <dbReference type="ChEBI" id="CHEBI:33019"/>
        <dbReference type="ChEBI" id="CHEBI:78442"/>
        <dbReference type="ChEBI" id="CHEBI:78520"/>
        <dbReference type="ChEBI" id="CHEBI:456215"/>
        <dbReference type="EC" id="6.1.1.17"/>
    </reaction>
</comment>
<dbReference type="PANTHER" id="PTHR43311:SF2">
    <property type="entry name" value="GLUTAMATE--TRNA LIGASE, MITOCHONDRIAL-RELATED"/>
    <property type="match status" value="1"/>
</dbReference>
<dbReference type="InterPro" id="IPR020058">
    <property type="entry name" value="Glu/Gln-tRNA-synth_Ib_cat-dom"/>
</dbReference>
<dbReference type="InterPro" id="IPR008925">
    <property type="entry name" value="aa_tRNA-synth_I_cd-bd_sf"/>
</dbReference>
<accession>A0ABU0LXX4</accession>
<feature type="binding site" evidence="7">
    <location>
        <position position="259"/>
    </location>
    <ligand>
        <name>ATP</name>
        <dbReference type="ChEBI" id="CHEBI:30616"/>
    </ligand>
</feature>
<dbReference type="InterPro" id="IPR014729">
    <property type="entry name" value="Rossmann-like_a/b/a_fold"/>
</dbReference>
<comment type="caution">
    <text evidence="7">Lacks conserved residue(s) required for the propagation of feature annotation.</text>
</comment>
<evidence type="ECO:0000313" key="11">
    <source>
        <dbReference type="Proteomes" id="UP001240643"/>
    </source>
</evidence>
<dbReference type="Pfam" id="PF19269">
    <property type="entry name" value="Anticodon_2"/>
    <property type="match status" value="1"/>
</dbReference>
<evidence type="ECO:0000256" key="2">
    <source>
        <dbReference type="ARBA" id="ARBA00022598"/>
    </source>
</evidence>
<evidence type="ECO:0000256" key="1">
    <source>
        <dbReference type="ARBA" id="ARBA00007894"/>
    </source>
</evidence>
<protein>
    <recommendedName>
        <fullName evidence="7">Glutamate--tRNA ligase</fullName>
        <ecNumber evidence="7">6.1.1.17</ecNumber>
    </recommendedName>
    <alternativeName>
        <fullName evidence="7">Glutamyl-tRNA synthetase</fullName>
        <shortName evidence="7">GluRS</shortName>
    </alternativeName>
</protein>
<evidence type="ECO:0000259" key="8">
    <source>
        <dbReference type="Pfam" id="PF00749"/>
    </source>
</evidence>
<dbReference type="PROSITE" id="PS00178">
    <property type="entry name" value="AA_TRNA_LIGASE_I"/>
    <property type="match status" value="1"/>
</dbReference>
<keyword evidence="4 7" id="KW-0067">ATP-binding</keyword>
<reference evidence="10" key="1">
    <citation type="submission" date="2023-07" db="EMBL/GenBank/DDBJ databases">
        <title>Genomic Encyclopedia of Type Strains, Phase IV (KMG-IV): sequencing the most valuable type-strain genomes for metagenomic binning, comparative biology and taxonomic classification.</title>
        <authorList>
            <person name="Goeker M."/>
        </authorList>
    </citation>
    <scope>NUCLEOTIDE SEQUENCE [LARGE SCALE GENOMIC DNA]</scope>
    <source>
        <strain evidence="10">DSM 21204</strain>
    </source>
</reference>
<evidence type="ECO:0000256" key="4">
    <source>
        <dbReference type="ARBA" id="ARBA00022840"/>
    </source>
</evidence>
<dbReference type="InterPro" id="IPR020751">
    <property type="entry name" value="aa-tRNA-synth_I_codon-bd_sub2"/>
</dbReference>
<evidence type="ECO:0000256" key="7">
    <source>
        <dbReference type="HAMAP-Rule" id="MF_00022"/>
    </source>
</evidence>
<dbReference type="HAMAP" id="MF_00022">
    <property type="entry name" value="Glu_tRNA_synth_type1"/>
    <property type="match status" value="1"/>
</dbReference>
<sequence length="493" mass="56712">MNSQIKTVRTRYAPSPTGELHIGGARTAIFNYLFAKRHLGNFILRIEDTDVERNIEEGLASQFDNLKWLNIFPDESFNNPGDSGPYLQSQKLLTYQKIAVQLLEQDLAYRCFCTPAELDQKRQQALDNGQTPRYDRTCLNLSPEEITAKVNAGKEFAIRLKLSDEATYAWDDLIRGNISVPGTALSDYIILRSNKIPTYNFAVVIDDHDMKISHVLRGEEHISNTPYQIATYQALGYTKMPQFAHLSIIIGADGKKLSKRDKTTKQFIENYRKDGFLPEAVVNFLALLGWPGIPEQEIMTLEEMINNFDLAHLSKAPAFFDYKKLLWISGQHFRRLNDKVYWNFVNPFFVIDLNQLNESKEEIALLFKNQISYAAQLNELANNIFNSPSNAQTIFQDHHQVLADNRDVLEIGLKLLPDSTEEWNHANVRAYLKQIMAQTNKKGMDFFIPLRLGLTYSEHGPELFKIIKLMGYQLCRTRLLEVLKFLDEFTPQN</sequence>
<dbReference type="PANTHER" id="PTHR43311">
    <property type="entry name" value="GLUTAMATE--TRNA LIGASE"/>
    <property type="match status" value="1"/>
</dbReference>